<accession>A0A1I2A1Y6</accession>
<proteinExistence type="predicted"/>
<keyword evidence="2" id="KW-1185">Reference proteome</keyword>
<evidence type="ECO:0000313" key="2">
    <source>
        <dbReference type="Proteomes" id="UP000199477"/>
    </source>
</evidence>
<dbReference type="STRING" id="500610.SAMN02799615_00893"/>
<dbReference type="RefSeq" id="WP_026636526.1">
    <property type="nucleotide sequence ID" value="NZ_FONH01000002.1"/>
</dbReference>
<evidence type="ECO:0000313" key="1">
    <source>
        <dbReference type="EMBL" id="SFE37836.1"/>
    </source>
</evidence>
<organism evidence="1 2">
    <name type="scientific">Dyella marensis</name>
    <dbReference type="NCBI Taxonomy" id="500610"/>
    <lineage>
        <taxon>Bacteria</taxon>
        <taxon>Pseudomonadati</taxon>
        <taxon>Pseudomonadota</taxon>
        <taxon>Gammaproteobacteria</taxon>
        <taxon>Lysobacterales</taxon>
        <taxon>Rhodanobacteraceae</taxon>
        <taxon>Dyella</taxon>
    </lineage>
</organism>
<dbReference type="EMBL" id="FONH01000002">
    <property type="protein sequence ID" value="SFE37836.1"/>
    <property type="molecule type" value="Genomic_DNA"/>
</dbReference>
<sequence length="69" mass="7244">MSAYADLSPIERRAADFQLAALQRMLVVRKARLPLSVLPAPASPSLSTIPEQAPVLTGAGVFSLEPADA</sequence>
<dbReference type="Proteomes" id="UP000199477">
    <property type="component" value="Unassembled WGS sequence"/>
</dbReference>
<gene>
    <name evidence="1" type="ORF">SAMN02799615_00893</name>
</gene>
<reference evidence="2" key="1">
    <citation type="submission" date="2016-10" db="EMBL/GenBank/DDBJ databases">
        <authorList>
            <person name="Varghese N."/>
            <person name="Submissions S."/>
        </authorList>
    </citation>
    <scope>NUCLEOTIDE SEQUENCE [LARGE SCALE GENOMIC DNA]</scope>
    <source>
        <strain evidence="2">UNC178MFTsu3.1</strain>
    </source>
</reference>
<name>A0A1I2A1Y6_9GAMM</name>
<dbReference type="AlphaFoldDB" id="A0A1I2A1Y6"/>
<protein>
    <submittedName>
        <fullName evidence="1">Uncharacterized protein</fullName>
    </submittedName>
</protein>